<gene>
    <name evidence="2" type="ORF">GCM10009710_22150</name>
</gene>
<evidence type="ECO:0000313" key="2">
    <source>
        <dbReference type="EMBL" id="GAA1741551.1"/>
    </source>
</evidence>
<feature type="compositionally biased region" description="Basic and acidic residues" evidence="1">
    <location>
        <begin position="65"/>
        <end position="86"/>
    </location>
</feature>
<organism evidence="2 3">
    <name type="scientific">Aeromicrobium alkaliterrae</name>
    <dbReference type="NCBI Taxonomy" id="302168"/>
    <lineage>
        <taxon>Bacteria</taxon>
        <taxon>Bacillati</taxon>
        <taxon>Actinomycetota</taxon>
        <taxon>Actinomycetes</taxon>
        <taxon>Propionibacteriales</taxon>
        <taxon>Nocardioidaceae</taxon>
        <taxon>Aeromicrobium</taxon>
    </lineage>
</organism>
<dbReference type="Proteomes" id="UP001501057">
    <property type="component" value="Unassembled WGS sequence"/>
</dbReference>
<keyword evidence="3" id="KW-1185">Reference proteome</keyword>
<reference evidence="3" key="1">
    <citation type="journal article" date="2019" name="Int. J. Syst. Evol. Microbiol.">
        <title>The Global Catalogue of Microorganisms (GCM) 10K type strain sequencing project: providing services to taxonomists for standard genome sequencing and annotation.</title>
        <authorList>
            <consortium name="The Broad Institute Genomics Platform"/>
            <consortium name="The Broad Institute Genome Sequencing Center for Infectious Disease"/>
            <person name="Wu L."/>
            <person name="Ma J."/>
        </authorList>
    </citation>
    <scope>NUCLEOTIDE SEQUENCE [LARGE SCALE GENOMIC DNA]</scope>
    <source>
        <strain evidence="3">JCM 13518</strain>
    </source>
</reference>
<evidence type="ECO:0000313" key="3">
    <source>
        <dbReference type="Proteomes" id="UP001501057"/>
    </source>
</evidence>
<proteinExistence type="predicted"/>
<feature type="region of interest" description="Disordered" evidence="1">
    <location>
        <begin position="1"/>
        <end position="99"/>
    </location>
</feature>
<evidence type="ECO:0000256" key="1">
    <source>
        <dbReference type="SAM" id="MobiDB-lite"/>
    </source>
</evidence>
<comment type="caution">
    <text evidence="2">The sequence shown here is derived from an EMBL/GenBank/DDBJ whole genome shotgun (WGS) entry which is preliminary data.</text>
</comment>
<accession>A0ABP4VY07</accession>
<protein>
    <submittedName>
        <fullName evidence="2">Uncharacterized protein</fullName>
    </submittedName>
</protein>
<name>A0ABP4VY07_9ACTN</name>
<dbReference type="EMBL" id="BAAAME010000004">
    <property type="protein sequence ID" value="GAA1741551.1"/>
    <property type="molecule type" value="Genomic_DNA"/>
</dbReference>
<sequence length="99" mass="10329">MRGELGGDVLEEVVGHREQQDVTRARDVGGIEHRHAVKQRAGPEAGGLGSGADGDDGVTRGAETSTEHGTDAAGTDDAHRGDRHECCLSIPVPDGYQTN</sequence>
<feature type="compositionally biased region" description="Basic and acidic residues" evidence="1">
    <location>
        <begin position="13"/>
        <end position="34"/>
    </location>
</feature>